<keyword evidence="5" id="KW-0969">Cilium</keyword>
<dbReference type="RefSeq" id="WP_252165826.1">
    <property type="nucleotide sequence ID" value="NZ_CP084930.1"/>
</dbReference>
<dbReference type="Pfam" id="PF00700">
    <property type="entry name" value="Flagellin_C"/>
    <property type="match status" value="1"/>
</dbReference>
<reference evidence="5" key="1">
    <citation type="journal article" date="2022" name="Toxins">
        <title>Genomic Analysis of Sphingopyxis sp. USTB-05 for Biodegrading Cyanobacterial Hepatotoxins.</title>
        <authorList>
            <person name="Liu C."/>
            <person name="Xu Q."/>
            <person name="Zhao Z."/>
            <person name="Zhang H."/>
            <person name="Liu X."/>
            <person name="Yin C."/>
            <person name="Liu Y."/>
            <person name="Yan H."/>
        </authorList>
    </citation>
    <scope>NUCLEOTIDE SEQUENCE</scope>
    <source>
        <strain evidence="5">NBD5</strain>
    </source>
</reference>
<dbReference type="SUPFAM" id="SSF64518">
    <property type="entry name" value="Phase 1 flagellin"/>
    <property type="match status" value="1"/>
</dbReference>
<gene>
    <name evidence="5" type="ORF">LHA26_11940</name>
</gene>
<evidence type="ECO:0000256" key="1">
    <source>
        <dbReference type="ARBA" id="ARBA00004365"/>
    </source>
</evidence>
<comment type="similarity">
    <text evidence="2">Belongs to the bacterial flagellin family.</text>
</comment>
<name>A0ABY4X592_9SPHN</name>
<evidence type="ECO:0000256" key="2">
    <source>
        <dbReference type="ARBA" id="ARBA00005709"/>
    </source>
</evidence>
<sequence length="303" mass="32554">MIRIATLPMQAAMRDLLVDQGNALQDATMRKASGKRLSSFAELGADTGRNLATRTLLAQYEGQKVVLDRVDTALALYKTRLGEIDTAASSLRTVLLKGIGTGDIQSIMSEAEAAFGRFRESINAADDGTLIFAGGRTDTPPLGPNRLSDMATIDPATLFANDDFRRSARLSDGYEMRYGIVASDFGQPFATAFKILATLGPVGPDGKATREQLDKMGQARVAIDDGLKLLRTADANNGNSQARVDDIVSHLAERSDLLTKALSDMEDADDGALSMEITTRDAMYKSSLAAFRMVNSVSLADYL</sequence>
<comment type="subcellular location">
    <subcellularLocation>
        <location evidence="1">Bacterial flagellum</location>
    </subcellularLocation>
</comment>
<keyword evidence="5" id="KW-0282">Flagellum</keyword>
<organism evidence="5 6">
    <name type="scientific">Sphingomonas morindae</name>
    <dbReference type="NCBI Taxonomy" id="1541170"/>
    <lineage>
        <taxon>Bacteria</taxon>
        <taxon>Pseudomonadati</taxon>
        <taxon>Pseudomonadota</taxon>
        <taxon>Alphaproteobacteria</taxon>
        <taxon>Sphingomonadales</taxon>
        <taxon>Sphingomonadaceae</taxon>
        <taxon>Sphingomonas</taxon>
    </lineage>
</organism>
<evidence type="ECO:0000259" key="4">
    <source>
        <dbReference type="Pfam" id="PF00700"/>
    </source>
</evidence>
<dbReference type="PANTHER" id="PTHR42792">
    <property type="entry name" value="FLAGELLIN"/>
    <property type="match status" value="1"/>
</dbReference>
<dbReference type="InterPro" id="IPR046358">
    <property type="entry name" value="Flagellin_C"/>
</dbReference>
<protein>
    <submittedName>
        <fullName evidence="5">Flagellin</fullName>
    </submittedName>
</protein>
<evidence type="ECO:0000313" key="5">
    <source>
        <dbReference type="EMBL" id="USI72017.1"/>
    </source>
</evidence>
<keyword evidence="5" id="KW-0966">Cell projection</keyword>
<keyword evidence="6" id="KW-1185">Reference proteome</keyword>
<dbReference type="EMBL" id="CP084930">
    <property type="protein sequence ID" value="USI72017.1"/>
    <property type="molecule type" value="Genomic_DNA"/>
</dbReference>
<accession>A0ABY4X592</accession>
<dbReference type="InterPro" id="IPR001492">
    <property type="entry name" value="Flagellin"/>
</dbReference>
<dbReference type="Gene3D" id="1.20.1330.10">
    <property type="entry name" value="f41 fragment of flagellin, N-terminal domain"/>
    <property type="match status" value="1"/>
</dbReference>
<evidence type="ECO:0000313" key="6">
    <source>
        <dbReference type="Proteomes" id="UP001056937"/>
    </source>
</evidence>
<dbReference type="Proteomes" id="UP001056937">
    <property type="component" value="Chromosome 1"/>
</dbReference>
<dbReference type="PANTHER" id="PTHR42792:SF1">
    <property type="entry name" value="FLAGELLAR HOOK-ASSOCIATED PROTEIN 3"/>
    <property type="match status" value="1"/>
</dbReference>
<feature type="domain" description="Flagellin C-terminal" evidence="4">
    <location>
        <begin position="222"/>
        <end position="303"/>
    </location>
</feature>
<evidence type="ECO:0000256" key="3">
    <source>
        <dbReference type="ARBA" id="ARBA00023143"/>
    </source>
</evidence>
<proteinExistence type="inferred from homology"/>
<keyword evidence="3" id="KW-0975">Bacterial flagellum</keyword>